<keyword evidence="2" id="KW-0134">Cell wall</keyword>
<keyword evidence="13" id="KW-1133">Transmembrane helix</keyword>
<dbReference type="FunFam" id="3.80.10.10:FF:000631">
    <property type="entry name" value="Leucine-rich repeat extensin-like protein 5"/>
    <property type="match status" value="1"/>
</dbReference>
<evidence type="ECO:0000313" key="17">
    <source>
        <dbReference type="Proteomes" id="UP000594263"/>
    </source>
</evidence>
<dbReference type="Pfam" id="PF08263">
    <property type="entry name" value="LRRNT_2"/>
    <property type="match status" value="1"/>
</dbReference>
<keyword evidence="6" id="KW-0677">Repeat</keyword>
<name>A0A7N0T7G7_KALFE</name>
<comment type="subcellular location">
    <subcellularLocation>
        <location evidence="1">Secreted</location>
        <location evidence="1">Cell wall</location>
    </subcellularLocation>
</comment>
<comment type="function">
    <text evidence="11">Modulates cell morphogenesis by regulating cell wall formation and assembly, and/or growth polarization.</text>
</comment>
<evidence type="ECO:0000256" key="6">
    <source>
        <dbReference type="ARBA" id="ARBA00022737"/>
    </source>
</evidence>
<evidence type="ECO:0000256" key="5">
    <source>
        <dbReference type="ARBA" id="ARBA00022729"/>
    </source>
</evidence>
<dbReference type="OMA" id="NCRCEGK"/>
<evidence type="ECO:0000256" key="1">
    <source>
        <dbReference type="ARBA" id="ARBA00004191"/>
    </source>
</evidence>
<dbReference type="SUPFAM" id="SSF101447">
    <property type="entry name" value="Formin homology 2 domain (FH2 domain)"/>
    <property type="match status" value="1"/>
</dbReference>
<evidence type="ECO:0000256" key="12">
    <source>
        <dbReference type="SAM" id="MobiDB-lite"/>
    </source>
</evidence>
<sequence>MKRIINHPFHLFFPCILLILGFLSLARSADFASVPAHGGVLTDAEALYIKQRQLLYYRDEFGDRGENVTVDPDLVFRNARLRNAYIALQAWKEAILSDPYNLTENWVGSDVCNYTGVFCAPALDDPKIETVAGIDLNHGDIAGYLPEELGLLVDLALFHINSNRFCGTVPRKFKNLVLLFELDLSNNRFAGKFPAVVLQLPSLKFLDLRFNEFEGKVPRELFDKPLDAIFINHNRFVFELPDNFGNSPVSVIVLAHNKFHGCLPASIGNMSDTLNELIMMDNELRSCVPEEIGLLKNLTVLDVSYNELMGPLPESIGGMLNLEQLNVAHNMLTGSIPESVCSLPDLQNFTFSYNFFTGEPPVCLSLEDFDDRRNCLANRPLQRSAAQCKTFASRPVHCSAFRCKPFVPTLPPPPPPSPPPPPPPILSPPPPPSTHRLLHNIRLHRHRPLHVLNHLHPLLHLVWNHPHPLPRLPVKNILLHPHHRLQHRLFTTNHHHPLHLIRQNITITHRHQHQYMKGHYHQSMGCHTHLLRHHLSIDSLENFRLTICPNSETAYTYTIFTSHSFFYFFFYVVILYHFSFLYHQFKE</sequence>
<dbReference type="InterPro" id="IPR032675">
    <property type="entry name" value="LRR_dom_sf"/>
</dbReference>
<keyword evidence="5 14" id="KW-0732">Signal</keyword>
<feature type="domain" description="Leucine-rich repeat-containing N-terminal plant-type" evidence="15">
    <location>
        <begin position="87"/>
        <end position="119"/>
    </location>
</feature>
<proteinExistence type="predicted"/>
<dbReference type="FunFam" id="3.80.10.10:FF:000224">
    <property type="entry name" value="Leucine-rich repeat extensin-like protein 1"/>
    <property type="match status" value="1"/>
</dbReference>
<organism evidence="16 17">
    <name type="scientific">Kalanchoe fedtschenkoi</name>
    <name type="common">Lavender scallops</name>
    <name type="synonym">South American air plant</name>
    <dbReference type="NCBI Taxonomy" id="63787"/>
    <lineage>
        <taxon>Eukaryota</taxon>
        <taxon>Viridiplantae</taxon>
        <taxon>Streptophyta</taxon>
        <taxon>Embryophyta</taxon>
        <taxon>Tracheophyta</taxon>
        <taxon>Spermatophyta</taxon>
        <taxon>Magnoliopsida</taxon>
        <taxon>eudicotyledons</taxon>
        <taxon>Gunneridae</taxon>
        <taxon>Pentapetalae</taxon>
        <taxon>Saxifragales</taxon>
        <taxon>Crassulaceae</taxon>
        <taxon>Kalanchoe</taxon>
    </lineage>
</organism>
<keyword evidence="17" id="KW-1185">Reference proteome</keyword>
<dbReference type="AlphaFoldDB" id="A0A7N0T7G7"/>
<keyword evidence="3" id="KW-0964">Secreted</keyword>
<dbReference type="InterPro" id="IPR051582">
    <property type="entry name" value="LRR_extensin-like_regulator"/>
</dbReference>
<accession>A0A7N0T7G7</accession>
<keyword evidence="4" id="KW-0433">Leucine-rich repeat</keyword>
<evidence type="ECO:0000256" key="8">
    <source>
        <dbReference type="ARBA" id="ARBA00023278"/>
    </source>
</evidence>
<keyword evidence="9" id="KW-0961">Cell wall biogenesis/degradation</keyword>
<dbReference type="Proteomes" id="UP000594263">
    <property type="component" value="Unplaced"/>
</dbReference>
<dbReference type="InterPro" id="IPR013210">
    <property type="entry name" value="LRR_N_plant-typ"/>
</dbReference>
<dbReference type="SUPFAM" id="SSF52058">
    <property type="entry name" value="L domain-like"/>
    <property type="match status" value="1"/>
</dbReference>
<reference evidence="16" key="1">
    <citation type="submission" date="2021-01" db="UniProtKB">
        <authorList>
            <consortium name="EnsemblPlants"/>
        </authorList>
    </citation>
    <scope>IDENTIFICATION</scope>
</reference>
<dbReference type="InterPro" id="IPR001611">
    <property type="entry name" value="Leu-rich_rpt"/>
</dbReference>
<feature type="signal peptide" evidence="14">
    <location>
        <begin position="1"/>
        <end position="28"/>
    </location>
</feature>
<evidence type="ECO:0000256" key="7">
    <source>
        <dbReference type="ARBA" id="ARBA00023180"/>
    </source>
</evidence>
<dbReference type="PANTHER" id="PTHR32093:SF125">
    <property type="entry name" value="LEUCINE-RICH REPEAT-CONTAINING N-TERMINAL PLANT-TYPE DOMAIN-CONTAINING PROTEIN"/>
    <property type="match status" value="1"/>
</dbReference>
<dbReference type="Gramene" id="Kaladp0024s0802.1.v1.1">
    <property type="protein sequence ID" value="Kaladp0024s0802.1.v1.1"/>
    <property type="gene ID" value="Kaladp0024s0802.v1.1"/>
</dbReference>
<dbReference type="Pfam" id="PF00560">
    <property type="entry name" value="LRR_1"/>
    <property type="match status" value="2"/>
</dbReference>
<dbReference type="GO" id="GO:0071555">
    <property type="term" value="P:cell wall organization"/>
    <property type="evidence" value="ECO:0007669"/>
    <property type="project" value="UniProtKB-KW"/>
</dbReference>
<evidence type="ECO:0000256" key="9">
    <source>
        <dbReference type="ARBA" id="ARBA00023316"/>
    </source>
</evidence>
<dbReference type="EnsemblPlants" id="Kaladp0024s0802.1.v1.1">
    <property type="protein sequence ID" value="Kaladp0024s0802.1.v1.1"/>
    <property type="gene ID" value="Kaladp0024s0802.v1.1"/>
</dbReference>
<evidence type="ECO:0000313" key="16">
    <source>
        <dbReference type="EnsemblPlants" id="Kaladp0024s0802.1.v1.1"/>
    </source>
</evidence>
<feature type="compositionally biased region" description="Pro residues" evidence="12">
    <location>
        <begin position="412"/>
        <end position="433"/>
    </location>
</feature>
<evidence type="ECO:0000259" key="15">
    <source>
        <dbReference type="Pfam" id="PF08263"/>
    </source>
</evidence>
<feature type="region of interest" description="Disordered" evidence="12">
    <location>
        <begin position="412"/>
        <end position="434"/>
    </location>
</feature>
<evidence type="ECO:0000256" key="3">
    <source>
        <dbReference type="ARBA" id="ARBA00022525"/>
    </source>
</evidence>
<dbReference type="PANTHER" id="PTHR32093">
    <property type="entry name" value="LEUCINE-RICH REPEAT EXTENSIN-LIKE PROTEIN 3-RELATED"/>
    <property type="match status" value="1"/>
</dbReference>
<evidence type="ECO:0000256" key="13">
    <source>
        <dbReference type="SAM" id="Phobius"/>
    </source>
</evidence>
<evidence type="ECO:0000256" key="10">
    <source>
        <dbReference type="ARBA" id="ARBA00041871"/>
    </source>
</evidence>
<dbReference type="Gene3D" id="3.80.10.10">
    <property type="entry name" value="Ribonuclease Inhibitor"/>
    <property type="match status" value="2"/>
</dbReference>
<evidence type="ECO:0000256" key="14">
    <source>
        <dbReference type="SAM" id="SignalP"/>
    </source>
</evidence>
<keyword evidence="13" id="KW-0472">Membrane</keyword>
<evidence type="ECO:0000256" key="4">
    <source>
        <dbReference type="ARBA" id="ARBA00022614"/>
    </source>
</evidence>
<protein>
    <recommendedName>
        <fullName evidence="10">Cell wall hydroxyproline-rich glycoprotein</fullName>
    </recommendedName>
</protein>
<evidence type="ECO:0000256" key="11">
    <source>
        <dbReference type="ARBA" id="ARBA00054567"/>
    </source>
</evidence>
<feature type="chain" id="PRO_5029843007" description="Cell wall hydroxyproline-rich glycoprotein" evidence="14">
    <location>
        <begin position="29"/>
        <end position="587"/>
    </location>
</feature>
<keyword evidence="8" id="KW-0379">Hydroxylation</keyword>
<keyword evidence="13" id="KW-0812">Transmembrane</keyword>
<evidence type="ECO:0000256" key="2">
    <source>
        <dbReference type="ARBA" id="ARBA00022512"/>
    </source>
</evidence>
<keyword evidence="7" id="KW-0325">Glycoprotein</keyword>
<feature type="transmembrane region" description="Helical" evidence="13">
    <location>
        <begin position="565"/>
        <end position="582"/>
    </location>
</feature>